<sequence length="121" mass="14117">MTEEFLFLTEYIFIITNVGLVSLFFIPSPVAIPRIKTLFPEPRVPSNKKTSPPFRLEEKVEAKSRVFCSQLERYVIKFSWVSTNCKSATNLQIVGFNKLQIRYKSTNSWFQQIANSLQIYK</sequence>
<keyword evidence="1" id="KW-0812">Transmembrane</keyword>
<reference evidence="2 3" key="1">
    <citation type="journal article" date="2016" name="Nat. Commun.">
        <title>Thousands of microbial genomes shed light on interconnected biogeochemical processes in an aquifer system.</title>
        <authorList>
            <person name="Anantharaman K."/>
            <person name="Brown C.T."/>
            <person name="Hug L.A."/>
            <person name="Sharon I."/>
            <person name="Castelle C.J."/>
            <person name="Probst A.J."/>
            <person name="Thomas B.C."/>
            <person name="Singh A."/>
            <person name="Wilkins M.J."/>
            <person name="Karaoz U."/>
            <person name="Brodie E.L."/>
            <person name="Williams K.H."/>
            <person name="Hubbard S.S."/>
            <person name="Banfield J.F."/>
        </authorList>
    </citation>
    <scope>NUCLEOTIDE SEQUENCE [LARGE SCALE GENOMIC DNA]</scope>
</reference>
<dbReference type="EMBL" id="MFGJ01000001">
    <property type="protein sequence ID" value="OGF33398.1"/>
    <property type="molecule type" value="Genomic_DNA"/>
</dbReference>
<accession>A0A1F5T374</accession>
<protein>
    <submittedName>
        <fullName evidence="2">Uncharacterized protein</fullName>
    </submittedName>
</protein>
<gene>
    <name evidence="2" type="ORF">A2478_01710</name>
</gene>
<feature type="transmembrane region" description="Helical" evidence="1">
    <location>
        <begin position="6"/>
        <end position="26"/>
    </location>
</feature>
<keyword evidence="1" id="KW-1133">Transmembrane helix</keyword>
<organism evidence="2 3">
    <name type="scientific">Candidatus Falkowbacteria bacterium RIFOXYC2_FULL_36_12</name>
    <dbReference type="NCBI Taxonomy" id="1798002"/>
    <lineage>
        <taxon>Bacteria</taxon>
        <taxon>Candidatus Falkowiibacteriota</taxon>
    </lineage>
</organism>
<dbReference type="STRING" id="1798002.A2478_01710"/>
<evidence type="ECO:0000313" key="2">
    <source>
        <dbReference type="EMBL" id="OGF33398.1"/>
    </source>
</evidence>
<dbReference type="AlphaFoldDB" id="A0A1F5T374"/>
<evidence type="ECO:0000313" key="3">
    <source>
        <dbReference type="Proteomes" id="UP000179001"/>
    </source>
</evidence>
<proteinExistence type="predicted"/>
<name>A0A1F5T374_9BACT</name>
<comment type="caution">
    <text evidence="2">The sequence shown here is derived from an EMBL/GenBank/DDBJ whole genome shotgun (WGS) entry which is preliminary data.</text>
</comment>
<dbReference type="Proteomes" id="UP000179001">
    <property type="component" value="Unassembled WGS sequence"/>
</dbReference>
<keyword evidence="1" id="KW-0472">Membrane</keyword>
<evidence type="ECO:0000256" key="1">
    <source>
        <dbReference type="SAM" id="Phobius"/>
    </source>
</evidence>